<dbReference type="InterPro" id="IPR008183">
    <property type="entry name" value="Aldose_1/G6P_1-epimerase"/>
</dbReference>
<dbReference type="GO" id="GO:0030246">
    <property type="term" value="F:carbohydrate binding"/>
    <property type="evidence" value="ECO:0007669"/>
    <property type="project" value="InterPro"/>
</dbReference>
<dbReference type="Pfam" id="PF01263">
    <property type="entry name" value="Aldose_epim"/>
    <property type="match status" value="1"/>
</dbReference>
<dbReference type="GO" id="GO:0005975">
    <property type="term" value="P:carbohydrate metabolic process"/>
    <property type="evidence" value="ECO:0007669"/>
    <property type="project" value="InterPro"/>
</dbReference>
<organism evidence="1 2">
    <name type="scientific">Harryflintia acetispora</name>
    <dbReference type="NCBI Taxonomy" id="1849041"/>
    <lineage>
        <taxon>Bacteria</taxon>
        <taxon>Bacillati</taxon>
        <taxon>Bacillota</taxon>
        <taxon>Clostridia</taxon>
        <taxon>Eubacteriales</taxon>
        <taxon>Oscillospiraceae</taxon>
        <taxon>Harryflintia</taxon>
    </lineage>
</organism>
<keyword evidence="2" id="KW-1185">Reference proteome</keyword>
<dbReference type="GO" id="GO:0016853">
    <property type="term" value="F:isomerase activity"/>
    <property type="evidence" value="ECO:0007669"/>
    <property type="project" value="InterPro"/>
</dbReference>
<dbReference type="Gene3D" id="2.70.98.10">
    <property type="match status" value="1"/>
</dbReference>
<protein>
    <submittedName>
        <fullName evidence="1">Galactose mutarotase-like enzyme</fullName>
    </submittedName>
</protein>
<dbReference type="SUPFAM" id="SSF74650">
    <property type="entry name" value="Galactose mutarotase-like"/>
    <property type="match status" value="1"/>
</dbReference>
<comment type="caution">
    <text evidence="1">The sequence shown here is derived from an EMBL/GenBank/DDBJ whole genome shotgun (WGS) entry which is preliminary data.</text>
</comment>
<proteinExistence type="predicted"/>
<dbReference type="InterPro" id="IPR011013">
    <property type="entry name" value="Gal_mutarotase_sf_dom"/>
</dbReference>
<dbReference type="CDD" id="cd09024">
    <property type="entry name" value="Aldose_epim_lacX"/>
    <property type="match status" value="1"/>
</dbReference>
<evidence type="ECO:0000313" key="2">
    <source>
        <dbReference type="Proteomes" id="UP000294682"/>
    </source>
</evidence>
<dbReference type="Proteomes" id="UP000294682">
    <property type="component" value="Unassembled WGS sequence"/>
</dbReference>
<gene>
    <name evidence="1" type="ORF">EDD78_10553</name>
</gene>
<dbReference type="PANTHER" id="PTHR11122:SF13">
    <property type="entry name" value="GLUCOSE-6-PHOSPHATE 1-EPIMERASE"/>
    <property type="match status" value="1"/>
</dbReference>
<dbReference type="InterPro" id="IPR014718">
    <property type="entry name" value="GH-type_carb-bd"/>
</dbReference>
<dbReference type="AlphaFoldDB" id="A0A9X8UJT4"/>
<dbReference type="EMBL" id="SLUK01000005">
    <property type="protein sequence ID" value="TCL43424.1"/>
    <property type="molecule type" value="Genomic_DNA"/>
</dbReference>
<evidence type="ECO:0000313" key="1">
    <source>
        <dbReference type="EMBL" id="TCL43424.1"/>
    </source>
</evidence>
<reference evidence="1 2" key="1">
    <citation type="submission" date="2019-03" db="EMBL/GenBank/DDBJ databases">
        <title>Genomic Encyclopedia of Type Strains, Phase IV (KMG-IV): sequencing the most valuable type-strain genomes for metagenomic binning, comparative biology and taxonomic classification.</title>
        <authorList>
            <person name="Goeker M."/>
        </authorList>
    </citation>
    <scope>NUCLEOTIDE SEQUENCE [LARGE SCALE GENOMIC DNA]</scope>
    <source>
        <strain evidence="1 2">DSM 100433</strain>
    </source>
</reference>
<sequence>MKYTISTGSSMAVIDSFGAQLLSLQDVLGNEYLWQRDPQFWAKTAPVLFPAVGEQKGGKAVFSGVAYDMPRHGFARDNEFEVCAQEKDAISFLLRDNEQTRRMYPFGFELVVGFKLGGDGLETRYTVKNTGEGELPFCIGGHPAFNCPVYEGDVFSDYELRFEKPETVRCPVFEGGLMNFSKAYDLLSGRDVLPLSYDLFDGDALVFDGIISRRITLISRRSRRGVQFDFGDYSTVAFWTPPHKQAPFLCFEPWFGMAGRDDDKGEEFRDKKNCVKLAPNGEWSAAYSVTFI</sequence>
<accession>A0A9X8UJT4</accession>
<dbReference type="RefSeq" id="WP_165873137.1">
    <property type="nucleotide sequence ID" value="NZ_SLUK01000005.1"/>
</dbReference>
<dbReference type="PANTHER" id="PTHR11122">
    <property type="entry name" value="APOSPORY-ASSOCIATED PROTEIN C-RELATED"/>
    <property type="match status" value="1"/>
</dbReference>
<dbReference type="InterPro" id="IPR037481">
    <property type="entry name" value="LacX"/>
</dbReference>
<name>A0A9X8UJT4_9FIRM</name>